<keyword evidence="3" id="KW-1185">Reference proteome</keyword>
<organism evidence="2 3">
    <name type="scientific">Pararge aegeria aegeria</name>
    <dbReference type="NCBI Taxonomy" id="348720"/>
    <lineage>
        <taxon>Eukaryota</taxon>
        <taxon>Metazoa</taxon>
        <taxon>Ecdysozoa</taxon>
        <taxon>Arthropoda</taxon>
        <taxon>Hexapoda</taxon>
        <taxon>Insecta</taxon>
        <taxon>Pterygota</taxon>
        <taxon>Neoptera</taxon>
        <taxon>Endopterygota</taxon>
        <taxon>Lepidoptera</taxon>
        <taxon>Glossata</taxon>
        <taxon>Ditrysia</taxon>
        <taxon>Papilionoidea</taxon>
        <taxon>Nymphalidae</taxon>
        <taxon>Satyrinae</taxon>
        <taxon>Satyrini</taxon>
        <taxon>Parargina</taxon>
        <taxon>Pararge</taxon>
    </lineage>
</organism>
<dbReference type="InterPro" id="IPR035979">
    <property type="entry name" value="RBD_domain_sf"/>
</dbReference>
<dbReference type="Proteomes" id="UP000838756">
    <property type="component" value="Unassembled WGS sequence"/>
</dbReference>
<dbReference type="EMBL" id="CAKXAJ010003416">
    <property type="protein sequence ID" value="CAH2208400.1"/>
    <property type="molecule type" value="Genomic_DNA"/>
</dbReference>
<sequence length="110" mass="12635">MSEQTEPVSQIETDKTEGQENTNVSEEYAYLDRGGFSSENFKIELRGLPKFYGIAELKKLMNNKLGLNTSKIKRPKNGSHWLYACFQNDEERTKAIAALNGYYWKGITNF</sequence>
<evidence type="ECO:0000256" key="1">
    <source>
        <dbReference type="SAM" id="MobiDB-lite"/>
    </source>
</evidence>
<evidence type="ECO:0000313" key="2">
    <source>
        <dbReference type="EMBL" id="CAH2208400.1"/>
    </source>
</evidence>
<dbReference type="AlphaFoldDB" id="A0A8S4QHN3"/>
<gene>
    <name evidence="2" type="primary">jg24958</name>
    <name evidence="2" type="ORF">PAEG_LOCUS1016</name>
</gene>
<dbReference type="OrthoDB" id="7405375at2759"/>
<reference evidence="2" key="1">
    <citation type="submission" date="2022-03" db="EMBL/GenBank/DDBJ databases">
        <authorList>
            <person name="Lindestad O."/>
        </authorList>
    </citation>
    <scope>NUCLEOTIDE SEQUENCE</scope>
</reference>
<name>A0A8S4QHN3_9NEOP</name>
<protein>
    <submittedName>
        <fullName evidence="2">Jg24958 protein</fullName>
    </submittedName>
</protein>
<accession>A0A8S4QHN3</accession>
<comment type="caution">
    <text evidence="2">The sequence shown here is derived from an EMBL/GenBank/DDBJ whole genome shotgun (WGS) entry which is preliminary data.</text>
</comment>
<proteinExistence type="predicted"/>
<evidence type="ECO:0000313" key="3">
    <source>
        <dbReference type="Proteomes" id="UP000838756"/>
    </source>
</evidence>
<feature type="region of interest" description="Disordered" evidence="1">
    <location>
        <begin position="1"/>
        <end position="24"/>
    </location>
</feature>
<feature type="compositionally biased region" description="Polar residues" evidence="1">
    <location>
        <begin position="1"/>
        <end position="11"/>
    </location>
</feature>
<dbReference type="GO" id="GO:0003676">
    <property type="term" value="F:nucleic acid binding"/>
    <property type="evidence" value="ECO:0007669"/>
    <property type="project" value="InterPro"/>
</dbReference>
<dbReference type="SUPFAM" id="SSF54928">
    <property type="entry name" value="RNA-binding domain, RBD"/>
    <property type="match status" value="1"/>
</dbReference>